<feature type="compositionally biased region" description="Polar residues" evidence="1">
    <location>
        <begin position="1"/>
        <end position="11"/>
    </location>
</feature>
<comment type="caution">
    <text evidence="2">The sequence shown here is derived from an EMBL/GenBank/DDBJ whole genome shotgun (WGS) entry which is preliminary data.</text>
</comment>
<dbReference type="EMBL" id="CM026431">
    <property type="protein sequence ID" value="KAG0558080.1"/>
    <property type="molecule type" value="Genomic_DNA"/>
</dbReference>
<evidence type="ECO:0000256" key="1">
    <source>
        <dbReference type="SAM" id="MobiDB-lite"/>
    </source>
</evidence>
<proteinExistence type="predicted"/>
<reference evidence="2" key="1">
    <citation type="submission" date="2020-06" db="EMBL/GenBank/DDBJ databases">
        <title>WGS assembly of Ceratodon purpureus strain R40.</title>
        <authorList>
            <person name="Carey S.B."/>
            <person name="Jenkins J."/>
            <person name="Shu S."/>
            <person name="Lovell J.T."/>
            <person name="Sreedasyam A."/>
            <person name="Maumus F."/>
            <person name="Tiley G.P."/>
            <person name="Fernandez-Pozo N."/>
            <person name="Barry K."/>
            <person name="Chen C."/>
            <person name="Wang M."/>
            <person name="Lipzen A."/>
            <person name="Daum C."/>
            <person name="Saski C.A."/>
            <person name="Payton A.C."/>
            <person name="Mcbreen J.C."/>
            <person name="Conrad R.E."/>
            <person name="Kollar L.M."/>
            <person name="Olsson S."/>
            <person name="Huttunen S."/>
            <person name="Landis J.B."/>
            <person name="Wickett N.J."/>
            <person name="Johnson M.G."/>
            <person name="Rensing S.A."/>
            <person name="Grimwood J."/>
            <person name="Schmutz J."/>
            <person name="Mcdaniel S.F."/>
        </authorList>
    </citation>
    <scope>NUCLEOTIDE SEQUENCE</scope>
    <source>
        <strain evidence="2">R40</strain>
    </source>
</reference>
<feature type="region of interest" description="Disordered" evidence="1">
    <location>
        <begin position="1"/>
        <end position="103"/>
    </location>
</feature>
<name>A0A8T0GGE0_CERPU</name>
<dbReference type="AlphaFoldDB" id="A0A8T0GGE0"/>
<evidence type="ECO:0000313" key="3">
    <source>
        <dbReference type="Proteomes" id="UP000822688"/>
    </source>
</evidence>
<protein>
    <submittedName>
        <fullName evidence="2">Uncharacterized protein</fullName>
    </submittedName>
</protein>
<sequence>MKTSPSWWRQTQKPKVHQKSGETDVRGSEGGATQRYATGELQRKARQGNAMQRNATQVGRGDGGWQRQDGFVAAAPAPAPGECVRPPGTRNQEPGTRLSERNL</sequence>
<gene>
    <name evidence="2" type="ORF">KC19_10G003100</name>
</gene>
<accession>A0A8T0GGE0</accession>
<organism evidence="2 3">
    <name type="scientific">Ceratodon purpureus</name>
    <name type="common">Fire moss</name>
    <name type="synonym">Dicranum purpureum</name>
    <dbReference type="NCBI Taxonomy" id="3225"/>
    <lineage>
        <taxon>Eukaryota</taxon>
        <taxon>Viridiplantae</taxon>
        <taxon>Streptophyta</taxon>
        <taxon>Embryophyta</taxon>
        <taxon>Bryophyta</taxon>
        <taxon>Bryophytina</taxon>
        <taxon>Bryopsida</taxon>
        <taxon>Dicranidae</taxon>
        <taxon>Pseudoditrichales</taxon>
        <taxon>Ditrichaceae</taxon>
        <taxon>Ceratodon</taxon>
    </lineage>
</organism>
<dbReference type="Proteomes" id="UP000822688">
    <property type="component" value="Chromosome 10"/>
</dbReference>
<evidence type="ECO:0000313" key="2">
    <source>
        <dbReference type="EMBL" id="KAG0558080.1"/>
    </source>
</evidence>
<keyword evidence="3" id="KW-1185">Reference proteome</keyword>
<feature type="compositionally biased region" description="Low complexity" evidence="1">
    <location>
        <begin position="65"/>
        <end position="76"/>
    </location>
</feature>